<sequence>MNLFKSLETSTSADISRKMLFPASQNLTSGHSYRRVSPHPAVPPDPWSIKAPDFTPKLYKSMGLPQIKRKNAHLLKSKDSLVDKSIITENRNKSTPSILPGLEQKRYKAKPFITCYKPPDSIESKLLFARMGKYPMGPYKDPKPHNFRPCAEGMPDIMTSLDKDPGGLIFKSEYLRTVTESQPELNISHRDKLSKMDTFKPAEPKWDTRLILPKMPWPPKSASYSRHLRRRGAYSALMGRVEEKLTKSWRK</sequence>
<gene>
    <name evidence="1" type="ORF">IRJ41_024785</name>
</gene>
<reference evidence="1" key="1">
    <citation type="submission" date="2021-02" db="EMBL/GenBank/DDBJ databases">
        <title>Comparative genomics reveals that relaxation of natural selection precedes convergent phenotypic evolution of cavefish.</title>
        <authorList>
            <person name="Peng Z."/>
        </authorList>
    </citation>
    <scope>NUCLEOTIDE SEQUENCE</scope>
    <source>
        <tissue evidence="1">Muscle</tissue>
    </source>
</reference>
<dbReference type="EMBL" id="JAFHDT010000014">
    <property type="protein sequence ID" value="KAI7801157.1"/>
    <property type="molecule type" value="Genomic_DNA"/>
</dbReference>
<dbReference type="Proteomes" id="UP001059041">
    <property type="component" value="Linkage Group LG14"/>
</dbReference>
<protein>
    <submittedName>
        <fullName evidence="1">Uncharacterized protein</fullName>
    </submittedName>
</protein>
<accession>A0A9W7TS38</accession>
<comment type="caution">
    <text evidence="1">The sequence shown here is derived from an EMBL/GenBank/DDBJ whole genome shotgun (WGS) entry which is preliminary data.</text>
</comment>
<keyword evidence="2" id="KW-1185">Reference proteome</keyword>
<organism evidence="1 2">
    <name type="scientific">Triplophysa rosa</name>
    <name type="common">Cave loach</name>
    <dbReference type="NCBI Taxonomy" id="992332"/>
    <lineage>
        <taxon>Eukaryota</taxon>
        <taxon>Metazoa</taxon>
        <taxon>Chordata</taxon>
        <taxon>Craniata</taxon>
        <taxon>Vertebrata</taxon>
        <taxon>Euteleostomi</taxon>
        <taxon>Actinopterygii</taxon>
        <taxon>Neopterygii</taxon>
        <taxon>Teleostei</taxon>
        <taxon>Ostariophysi</taxon>
        <taxon>Cypriniformes</taxon>
        <taxon>Nemacheilidae</taxon>
        <taxon>Triplophysa</taxon>
    </lineage>
</organism>
<dbReference type="OrthoDB" id="5947521at2759"/>
<name>A0A9W7TS38_TRIRA</name>
<dbReference type="AlphaFoldDB" id="A0A9W7TS38"/>
<evidence type="ECO:0000313" key="2">
    <source>
        <dbReference type="Proteomes" id="UP001059041"/>
    </source>
</evidence>
<proteinExistence type="predicted"/>
<evidence type="ECO:0000313" key="1">
    <source>
        <dbReference type="EMBL" id="KAI7801157.1"/>
    </source>
</evidence>